<sequence>MTDSTAARAVALRALHRPGDPLVLPNAWDAGSARAVVDAGFPAVATGSAAVAESLGYADGERIPPGEMFAAVTRIARTVAVPVTADLERGYGLRPAELVSRLLDSGAVGLNLEDSDPRTGVLVDAEEQADLLAGVRAAADDAGVAVVVNARVDVFLRPGGAPAERLTEAIRRARRYLAAGADCVYPILLADRTQLPDFVQAVAAPVNVLARPAAPEQSELAALGVARISYGSGLYAATRAHITRLLAAVAAGDPLA</sequence>
<keyword evidence="2" id="KW-1185">Reference proteome</keyword>
<reference evidence="1" key="1">
    <citation type="submission" date="2021-01" db="EMBL/GenBank/DDBJ databases">
        <title>Whole genome shotgun sequence of Verrucosispora sediminis NBRC 107745.</title>
        <authorList>
            <person name="Komaki H."/>
            <person name="Tamura T."/>
        </authorList>
    </citation>
    <scope>NUCLEOTIDE SEQUENCE</scope>
    <source>
        <strain evidence="1">NBRC 107745</strain>
    </source>
</reference>
<gene>
    <name evidence="1" type="ORF">Vse01_34830</name>
</gene>
<comment type="caution">
    <text evidence="1">The sequence shown here is derived from an EMBL/GenBank/DDBJ whole genome shotgun (WGS) entry which is preliminary data.</text>
</comment>
<protein>
    <submittedName>
        <fullName evidence="1">Carboxyvinyl-carboxyphosphonate phosphorylmutase</fullName>
    </submittedName>
</protein>
<dbReference type="AlphaFoldDB" id="A0A9W5UW54"/>
<dbReference type="InterPro" id="IPR040442">
    <property type="entry name" value="Pyrv_kinase-like_dom_sf"/>
</dbReference>
<dbReference type="RefSeq" id="WP_093405524.1">
    <property type="nucleotide sequence ID" value="NZ_BOPD01000020.1"/>
</dbReference>
<dbReference type="InterPro" id="IPR039556">
    <property type="entry name" value="ICL/PEPM"/>
</dbReference>
<name>A0A9W5UW54_9ACTN</name>
<dbReference type="Proteomes" id="UP000607311">
    <property type="component" value="Unassembled WGS sequence"/>
</dbReference>
<accession>A0A9W5UW54</accession>
<dbReference type="InterPro" id="IPR015813">
    <property type="entry name" value="Pyrv/PenolPyrv_kinase-like_dom"/>
</dbReference>
<dbReference type="PANTHER" id="PTHR42905">
    <property type="entry name" value="PHOSPHOENOLPYRUVATE CARBOXYLASE"/>
    <property type="match status" value="1"/>
</dbReference>
<dbReference type="OrthoDB" id="9780430at2"/>
<proteinExistence type="predicted"/>
<dbReference type="CDD" id="cd00377">
    <property type="entry name" value="ICL_PEPM"/>
    <property type="match status" value="1"/>
</dbReference>
<dbReference type="Gene3D" id="3.20.20.60">
    <property type="entry name" value="Phosphoenolpyruvate-binding domains"/>
    <property type="match status" value="1"/>
</dbReference>
<dbReference type="Pfam" id="PF13714">
    <property type="entry name" value="PEP_mutase"/>
    <property type="match status" value="1"/>
</dbReference>
<organism evidence="1 2">
    <name type="scientific">Micromonospora sediminimaris</name>
    <dbReference type="NCBI Taxonomy" id="547162"/>
    <lineage>
        <taxon>Bacteria</taxon>
        <taxon>Bacillati</taxon>
        <taxon>Actinomycetota</taxon>
        <taxon>Actinomycetes</taxon>
        <taxon>Micromonosporales</taxon>
        <taxon>Micromonosporaceae</taxon>
        <taxon>Micromonospora</taxon>
    </lineage>
</organism>
<evidence type="ECO:0000313" key="2">
    <source>
        <dbReference type="Proteomes" id="UP000607311"/>
    </source>
</evidence>
<dbReference type="SUPFAM" id="SSF51621">
    <property type="entry name" value="Phosphoenolpyruvate/pyruvate domain"/>
    <property type="match status" value="1"/>
</dbReference>
<dbReference type="GO" id="GO:0003824">
    <property type="term" value="F:catalytic activity"/>
    <property type="evidence" value="ECO:0007669"/>
    <property type="project" value="InterPro"/>
</dbReference>
<dbReference type="EMBL" id="BOPD01000020">
    <property type="protein sequence ID" value="GIJ34335.1"/>
    <property type="molecule type" value="Genomic_DNA"/>
</dbReference>
<evidence type="ECO:0000313" key="1">
    <source>
        <dbReference type="EMBL" id="GIJ34335.1"/>
    </source>
</evidence>
<dbReference type="PANTHER" id="PTHR42905:SF16">
    <property type="entry name" value="CARBOXYPHOSPHONOENOLPYRUVATE PHOSPHONOMUTASE-LIKE PROTEIN (AFU_ORTHOLOGUE AFUA_5G07230)"/>
    <property type="match status" value="1"/>
</dbReference>